<gene>
    <name evidence="3" type="ORF">SAMN05192540_3050</name>
</gene>
<name>A0A1H4S4I5_9FLAO</name>
<feature type="domain" description="SnoaL-like" evidence="2">
    <location>
        <begin position="243"/>
        <end position="332"/>
    </location>
</feature>
<reference evidence="3 4" key="1">
    <citation type="submission" date="2016-10" db="EMBL/GenBank/DDBJ databases">
        <authorList>
            <person name="de Groot N.N."/>
        </authorList>
    </citation>
    <scope>NUCLEOTIDE SEQUENCE [LARGE SCALE GENOMIC DNA]</scope>
    <source>
        <strain evidence="3 4">MAR_2009_71</strain>
    </source>
</reference>
<dbReference type="SUPFAM" id="SSF54909">
    <property type="entry name" value="Dimeric alpha+beta barrel"/>
    <property type="match status" value="1"/>
</dbReference>
<feature type="signal peptide" evidence="1">
    <location>
        <begin position="1"/>
        <end position="19"/>
    </location>
</feature>
<dbReference type="PROSITE" id="PS51257">
    <property type="entry name" value="PROKAR_LIPOPROTEIN"/>
    <property type="match status" value="1"/>
</dbReference>
<evidence type="ECO:0000256" key="1">
    <source>
        <dbReference type="SAM" id="SignalP"/>
    </source>
</evidence>
<dbReference type="Pfam" id="PF12680">
    <property type="entry name" value="SnoaL_2"/>
    <property type="match status" value="1"/>
</dbReference>
<dbReference type="AlphaFoldDB" id="A0A1H4S4I5"/>
<evidence type="ECO:0000313" key="4">
    <source>
        <dbReference type="Proteomes" id="UP000183038"/>
    </source>
</evidence>
<accession>A0A1H4S4I5</accession>
<dbReference type="InterPro" id="IPR037401">
    <property type="entry name" value="SnoaL-like"/>
</dbReference>
<sequence length="487" mass="54362">MKIMKSKLFAISLFTMAIASCNSPEKKVETVLEVTSFNIKTTVSELEFNKLDAEVEETFTSKQPGFIRRQSGVDEQGRYVVLVYWKSVADAEASMNKFMSDESVASYAGMIDGSSMKMSRFTITDEFTATNSTFTEVMTFKLKEGANVEAFNTVNDRVGPEFSEKQTGFLQRITGFNKKGEQVAVAYWDTKAHSDAVINDFMNAAVAKEFMGMMDQSTIDMIRFQSLTSLNNVALSNKDKVVALLNSFNTGDQTPISYINPNIYIQHNLGVADGLQGFGEVMQHAPEGGFKANVLRAFQDGDYVFTHTEYDFFGPKAGFDIFRFEDGMIVEHWDNLLPIQKPNPSGRTQFDGATTLADLDKTEANKAVVRGFIENVLLNHEMDKVTNYINPATYIQHNPAVADGLDGFGAAMKYFAENGLVMQYDKLHMVLGQGNFVLSVSEGKFGKGDHTAYYDLFRLEDGLIVEHWDVIATIPAKSEWKNENGKF</sequence>
<dbReference type="Gene3D" id="3.10.450.50">
    <property type="match status" value="2"/>
</dbReference>
<evidence type="ECO:0000259" key="2">
    <source>
        <dbReference type="Pfam" id="PF12680"/>
    </source>
</evidence>
<dbReference type="InterPro" id="IPR011008">
    <property type="entry name" value="Dimeric_a/b-barrel"/>
</dbReference>
<dbReference type="SUPFAM" id="SSF54427">
    <property type="entry name" value="NTF2-like"/>
    <property type="match status" value="2"/>
</dbReference>
<proteinExistence type="predicted"/>
<dbReference type="Proteomes" id="UP000183038">
    <property type="component" value="Unassembled WGS sequence"/>
</dbReference>
<dbReference type="EMBL" id="FNTB01000001">
    <property type="protein sequence ID" value="SEC38947.1"/>
    <property type="molecule type" value="Genomic_DNA"/>
</dbReference>
<evidence type="ECO:0000313" key="3">
    <source>
        <dbReference type="EMBL" id="SEC38947.1"/>
    </source>
</evidence>
<keyword evidence="1" id="KW-0732">Signal</keyword>
<feature type="chain" id="PRO_5010367620" evidence="1">
    <location>
        <begin position="20"/>
        <end position="487"/>
    </location>
</feature>
<protein>
    <submittedName>
        <fullName evidence="3">Predicted SnoaL-like aldol condensation-catalyzing enzyme</fullName>
    </submittedName>
</protein>
<organism evidence="3 4">
    <name type="scientific">Maribacter dokdonensis</name>
    <dbReference type="NCBI Taxonomy" id="320912"/>
    <lineage>
        <taxon>Bacteria</taxon>
        <taxon>Pseudomonadati</taxon>
        <taxon>Bacteroidota</taxon>
        <taxon>Flavobacteriia</taxon>
        <taxon>Flavobacteriales</taxon>
        <taxon>Flavobacteriaceae</taxon>
        <taxon>Maribacter</taxon>
    </lineage>
</organism>
<dbReference type="InterPro" id="IPR032710">
    <property type="entry name" value="NTF2-like_dom_sf"/>
</dbReference>